<protein>
    <submittedName>
        <fullName evidence="2">Uncharacterized protein</fullName>
    </submittedName>
</protein>
<proteinExistence type="predicted"/>
<dbReference type="Proteomes" id="UP001367508">
    <property type="component" value="Unassembled WGS sequence"/>
</dbReference>
<name>A0AAN9L1R5_CANGL</name>
<feature type="transmembrane region" description="Helical" evidence="1">
    <location>
        <begin position="20"/>
        <end position="38"/>
    </location>
</feature>
<reference evidence="2 3" key="1">
    <citation type="submission" date="2024-01" db="EMBL/GenBank/DDBJ databases">
        <title>The genomes of 5 underutilized Papilionoideae crops provide insights into root nodulation and disease resistanc.</title>
        <authorList>
            <person name="Jiang F."/>
        </authorList>
    </citation>
    <scope>NUCLEOTIDE SEQUENCE [LARGE SCALE GENOMIC DNA]</scope>
    <source>
        <strain evidence="2">LVBAO_FW01</strain>
        <tissue evidence="2">Leaves</tissue>
    </source>
</reference>
<sequence length="86" mass="10182">MIIDFPYYVSKFVLEDTCPVMRLYPSILLWFLVPMFCLNKLKRLGLPKFLNFFVKCLLTRFGRGKVGKIVRAVFSLWSFVVPQWKA</sequence>
<accession>A0AAN9L1R5</accession>
<comment type="caution">
    <text evidence="2">The sequence shown here is derived from an EMBL/GenBank/DDBJ whole genome shotgun (WGS) entry which is preliminary data.</text>
</comment>
<evidence type="ECO:0000313" key="3">
    <source>
        <dbReference type="Proteomes" id="UP001367508"/>
    </source>
</evidence>
<evidence type="ECO:0000313" key="2">
    <source>
        <dbReference type="EMBL" id="KAK7327644.1"/>
    </source>
</evidence>
<dbReference type="AlphaFoldDB" id="A0AAN9L1R5"/>
<keyword evidence="1" id="KW-0472">Membrane</keyword>
<gene>
    <name evidence="2" type="ORF">VNO77_21728</name>
</gene>
<keyword evidence="1" id="KW-0812">Transmembrane</keyword>
<dbReference type="EMBL" id="JAYMYQ010000005">
    <property type="protein sequence ID" value="KAK7327644.1"/>
    <property type="molecule type" value="Genomic_DNA"/>
</dbReference>
<keyword evidence="1" id="KW-1133">Transmembrane helix</keyword>
<evidence type="ECO:0000256" key="1">
    <source>
        <dbReference type="SAM" id="Phobius"/>
    </source>
</evidence>
<organism evidence="2 3">
    <name type="scientific">Canavalia gladiata</name>
    <name type="common">Sword bean</name>
    <name type="synonym">Dolichos gladiatus</name>
    <dbReference type="NCBI Taxonomy" id="3824"/>
    <lineage>
        <taxon>Eukaryota</taxon>
        <taxon>Viridiplantae</taxon>
        <taxon>Streptophyta</taxon>
        <taxon>Embryophyta</taxon>
        <taxon>Tracheophyta</taxon>
        <taxon>Spermatophyta</taxon>
        <taxon>Magnoliopsida</taxon>
        <taxon>eudicotyledons</taxon>
        <taxon>Gunneridae</taxon>
        <taxon>Pentapetalae</taxon>
        <taxon>rosids</taxon>
        <taxon>fabids</taxon>
        <taxon>Fabales</taxon>
        <taxon>Fabaceae</taxon>
        <taxon>Papilionoideae</taxon>
        <taxon>50 kb inversion clade</taxon>
        <taxon>NPAAA clade</taxon>
        <taxon>indigoferoid/millettioid clade</taxon>
        <taxon>Phaseoleae</taxon>
        <taxon>Canavalia</taxon>
    </lineage>
</organism>
<keyword evidence="3" id="KW-1185">Reference proteome</keyword>